<reference evidence="2" key="2">
    <citation type="submission" date="2016-05" db="EMBL/GenBank/DDBJ databases">
        <title>Comparative analysis highlights variable genome content of wheat rusts and divergence of the mating loci.</title>
        <authorList>
            <person name="Cuomo C.A."/>
            <person name="Bakkeren G."/>
            <person name="Szabo L."/>
            <person name="Khalil H."/>
            <person name="Joly D."/>
            <person name="Goldberg J."/>
            <person name="Young S."/>
            <person name="Zeng Q."/>
            <person name="Fellers J."/>
        </authorList>
    </citation>
    <scope>NUCLEOTIDE SEQUENCE [LARGE SCALE GENOMIC DNA]</scope>
    <source>
        <strain evidence="2">1-1 BBBD Race 1</strain>
    </source>
</reference>
<evidence type="ECO:0000313" key="2">
    <source>
        <dbReference type="EMBL" id="OAV87693.1"/>
    </source>
</evidence>
<dbReference type="Proteomes" id="UP000005240">
    <property type="component" value="Unassembled WGS sequence"/>
</dbReference>
<evidence type="ECO:0000313" key="4">
    <source>
        <dbReference type="Proteomes" id="UP000005240"/>
    </source>
</evidence>
<evidence type="ECO:0000313" key="3">
    <source>
        <dbReference type="EnsemblFungi" id="PTTG_29322-t43_1-p1"/>
    </source>
</evidence>
<feature type="compositionally biased region" description="Basic residues" evidence="1">
    <location>
        <begin position="60"/>
        <end position="69"/>
    </location>
</feature>
<accession>A0A180G728</accession>
<dbReference type="VEuPathDB" id="FungiDB:PTTG_29322"/>
<sequence>MFNLLSVSETTAAVKRAAGIETEGEGTQEQGASGGPKQSQDEDEIQGPIEQPIPPSKTPAAKKQKKVTVPKRADEEDRDSLYVASTGGG</sequence>
<dbReference type="AlphaFoldDB" id="A0A180G728"/>
<reference evidence="3" key="4">
    <citation type="submission" date="2025-05" db="UniProtKB">
        <authorList>
            <consortium name="EnsemblFungi"/>
        </authorList>
    </citation>
    <scope>IDENTIFICATION</scope>
    <source>
        <strain evidence="3">isolate 1-1 / race 1 (BBBD)</strain>
    </source>
</reference>
<reference evidence="3 4" key="3">
    <citation type="journal article" date="2017" name="G3 (Bethesda)">
        <title>Comparative analysis highlights variable genome content of wheat rusts and divergence of the mating loci.</title>
        <authorList>
            <person name="Cuomo C.A."/>
            <person name="Bakkeren G."/>
            <person name="Khalil H.B."/>
            <person name="Panwar V."/>
            <person name="Joly D."/>
            <person name="Linning R."/>
            <person name="Sakthikumar S."/>
            <person name="Song X."/>
            <person name="Adiconis X."/>
            <person name="Fan L."/>
            <person name="Goldberg J.M."/>
            <person name="Levin J.Z."/>
            <person name="Young S."/>
            <person name="Zeng Q."/>
            <person name="Anikster Y."/>
            <person name="Bruce M."/>
            <person name="Wang M."/>
            <person name="Yin C."/>
            <person name="McCallum B."/>
            <person name="Szabo L.J."/>
            <person name="Hulbert S."/>
            <person name="Chen X."/>
            <person name="Fellers J.P."/>
        </authorList>
    </citation>
    <scope>NUCLEOTIDE SEQUENCE</scope>
    <source>
        <strain evidence="3">isolate 1-1 / race 1 (BBBD)</strain>
        <strain evidence="4">Isolate 1-1 / race 1 (BBBD)</strain>
    </source>
</reference>
<protein>
    <submittedName>
        <fullName evidence="2 3">Uncharacterized protein</fullName>
    </submittedName>
</protein>
<name>A0A180G728_PUCT1</name>
<gene>
    <name evidence="2" type="ORF">PTTG_29322</name>
</gene>
<reference evidence="2" key="1">
    <citation type="submission" date="2009-11" db="EMBL/GenBank/DDBJ databases">
        <authorList>
            <consortium name="The Broad Institute Genome Sequencing Platform"/>
            <person name="Ward D."/>
            <person name="Feldgarden M."/>
            <person name="Earl A."/>
            <person name="Young S.K."/>
            <person name="Zeng Q."/>
            <person name="Koehrsen M."/>
            <person name="Alvarado L."/>
            <person name="Berlin A."/>
            <person name="Bochicchio J."/>
            <person name="Borenstein D."/>
            <person name="Chapman S.B."/>
            <person name="Chen Z."/>
            <person name="Engels R."/>
            <person name="Freedman E."/>
            <person name="Gellesch M."/>
            <person name="Goldberg J."/>
            <person name="Griggs A."/>
            <person name="Gujja S."/>
            <person name="Heilman E."/>
            <person name="Heiman D."/>
            <person name="Hepburn T."/>
            <person name="Howarth C."/>
            <person name="Jen D."/>
            <person name="Larson L."/>
            <person name="Lewis B."/>
            <person name="Mehta T."/>
            <person name="Park D."/>
            <person name="Pearson M."/>
            <person name="Roberts A."/>
            <person name="Saif S."/>
            <person name="Shea T."/>
            <person name="Shenoy N."/>
            <person name="Sisk P."/>
            <person name="Stolte C."/>
            <person name="Sykes S."/>
            <person name="Thomson T."/>
            <person name="Walk T."/>
            <person name="White J."/>
            <person name="Yandava C."/>
            <person name="Izard J."/>
            <person name="Baranova O.V."/>
            <person name="Blanton J.M."/>
            <person name="Tanner A.C."/>
            <person name="Dewhirst F.E."/>
            <person name="Haas B."/>
            <person name="Nusbaum C."/>
            <person name="Birren B."/>
        </authorList>
    </citation>
    <scope>NUCLEOTIDE SEQUENCE [LARGE SCALE GENOMIC DNA]</scope>
    <source>
        <strain evidence="2">1-1 BBBD Race 1</strain>
    </source>
</reference>
<feature type="compositionally biased region" description="Low complexity" evidence="1">
    <location>
        <begin position="17"/>
        <end position="31"/>
    </location>
</feature>
<dbReference type="EMBL" id="ADAS02000312">
    <property type="protein sequence ID" value="OAV87693.1"/>
    <property type="molecule type" value="Genomic_DNA"/>
</dbReference>
<keyword evidence="4" id="KW-1185">Reference proteome</keyword>
<dbReference type="EnsemblFungi" id="PTTG_29322-t43_1">
    <property type="protein sequence ID" value="PTTG_29322-t43_1-p1"/>
    <property type="gene ID" value="PTTG_29322"/>
</dbReference>
<evidence type="ECO:0000256" key="1">
    <source>
        <dbReference type="SAM" id="MobiDB-lite"/>
    </source>
</evidence>
<organism evidence="2">
    <name type="scientific">Puccinia triticina (isolate 1-1 / race 1 (BBBD))</name>
    <name type="common">Brown leaf rust fungus</name>
    <dbReference type="NCBI Taxonomy" id="630390"/>
    <lineage>
        <taxon>Eukaryota</taxon>
        <taxon>Fungi</taxon>
        <taxon>Dikarya</taxon>
        <taxon>Basidiomycota</taxon>
        <taxon>Pucciniomycotina</taxon>
        <taxon>Pucciniomycetes</taxon>
        <taxon>Pucciniales</taxon>
        <taxon>Pucciniaceae</taxon>
        <taxon>Puccinia</taxon>
    </lineage>
</organism>
<proteinExistence type="predicted"/>
<feature type="region of interest" description="Disordered" evidence="1">
    <location>
        <begin position="16"/>
        <end position="89"/>
    </location>
</feature>